<evidence type="ECO:0000313" key="2">
    <source>
        <dbReference type="Proteomes" id="UP001362999"/>
    </source>
</evidence>
<dbReference type="Proteomes" id="UP001362999">
    <property type="component" value="Unassembled WGS sequence"/>
</dbReference>
<sequence>MDALQPAPIDLPSPYVPSNGGGIQHRILLSDQQHQQWGKLVLRSWARSANSTPLFYEGATIYGSIEIAAHRDLRSVTIKATSSIEAGTMIVDNLYILESFRLSVEPQDCAPRFWRLCLAVLDSHSQRHPCPKRQTRVTVLYELAVTVSRGVFRPDRFFKIRFKYVPCTRPDAPSALRQRAYEPLLGPGAWTLHLRRCVRYESTSSLARQTSEGEETVTLVAPAAWWPCPSGGQDPYIRTLQGEIRIPAEAVSSSSMATYSLSYTVDLSPPNGVGFTPQNNNVLLSIPALVATEYAANSPRSVLYAPPSYETFVPPELSQSQMPAYLHMYGRGANSSAW</sequence>
<reference evidence="1 2" key="1">
    <citation type="journal article" date="2024" name="J Genomics">
        <title>Draft genome sequencing and assembly of Favolaschia claudopus CIRM-BRFM 2984 isolated from oak limbs.</title>
        <authorList>
            <person name="Navarro D."/>
            <person name="Drula E."/>
            <person name="Chaduli D."/>
            <person name="Cazenave R."/>
            <person name="Ahrendt S."/>
            <person name="Wang J."/>
            <person name="Lipzen A."/>
            <person name="Daum C."/>
            <person name="Barry K."/>
            <person name="Grigoriev I.V."/>
            <person name="Favel A."/>
            <person name="Rosso M.N."/>
            <person name="Martin F."/>
        </authorList>
    </citation>
    <scope>NUCLEOTIDE SEQUENCE [LARGE SCALE GENOMIC DNA]</scope>
    <source>
        <strain evidence="1 2">CIRM-BRFM 2984</strain>
    </source>
</reference>
<proteinExistence type="predicted"/>
<gene>
    <name evidence="1" type="ORF">R3P38DRAFT_3220534</name>
</gene>
<organism evidence="1 2">
    <name type="scientific">Favolaschia claudopus</name>
    <dbReference type="NCBI Taxonomy" id="2862362"/>
    <lineage>
        <taxon>Eukaryota</taxon>
        <taxon>Fungi</taxon>
        <taxon>Dikarya</taxon>
        <taxon>Basidiomycota</taxon>
        <taxon>Agaricomycotina</taxon>
        <taxon>Agaricomycetes</taxon>
        <taxon>Agaricomycetidae</taxon>
        <taxon>Agaricales</taxon>
        <taxon>Marasmiineae</taxon>
        <taxon>Mycenaceae</taxon>
        <taxon>Favolaschia</taxon>
    </lineage>
</organism>
<evidence type="ECO:0008006" key="3">
    <source>
        <dbReference type="Google" id="ProtNLM"/>
    </source>
</evidence>
<keyword evidence="2" id="KW-1185">Reference proteome</keyword>
<accession>A0AAW0A2C1</accession>
<evidence type="ECO:0000313" key="1">
    <source>
        <dbReference type="EMBL" id="KAK6997370.1"/>
    </source>
</evidence>
<comment type="caution">
    <text evidence="1">The sequence shown here is derived from an EMBL/GenBank/DDBJ whole genome shotgun (WGS) entry which is preliminary data.</text>
</comment>
<protein>
    <recommendedName>
        <fullName evidence="3">Arrestin-like N-terminal domain-containing protein</fullName>
    </recommendedName>
</protein>
<name>A0AAW0A2C1_9AGAR</name>
<dbReference type="EMBL" id="JAWWNJ010000092">
    <property type="protein sequence ID" value="KAK6997370.1"/>
    <property type="molecule type" value="Genomic_DNA"/>
</dbReference>
<dbReference type="AlphaFoldDB" id="A0AAW0A2C1"/>